<gene>
    <name evidence="1" type="ORF">METZ01_LOCUS473888</name>
</gene>
<dbReference type="EMBL" id="UINC01201616">
    <property type="protein sequence ID" value="SVE21034.1"/>
    <property type="molecule type" value="Genomic_DNA"/>
</dbReference>
<evidence type="ECO:0000313" key="1">
    <source>
        <dbReference type="EMBL" id="SVE21034.1"/>
    </source>
</evidence>
<protein>
    <submittedName>
        <fullName evidence="1">Uncharacterized protein</fullName>
    </submittedName>
</protein>
<accession>A0A383BMB2</accession>
<name>A0A383BMB2_9ZZZZ</name>
<organism evidence="1">
    <name type="scientific">marine metagenome</name>
    <dbReference type="NCBI Taxonomy" id="408172"/>
    <lineage>
        <taxon>unclassified sequences</taxon>
        <taxon>metagenomes</taxon>
        <taxon>ecological metagenomes</taxon>
    </lineage>
</organism>
<feature type="non-terminal residue" evidence="1">
    <location>
        <position position="45"/>
    </location>
</feature>
<reference evidence="1" key="1">
    <citation type="submission" date="2018-05" db="EMBL/GenBank/DDBJ databases">
        <authorList>
            <person name="Lanie J.A."/>
            <person name="Ng W.-L."/>
            <person name="Kazmierczak K.M."/>
            <person name="Andrzejewski T.M."/>
            <person name="Davidsen T.M."/>
            <person name="Wayne K.J."/>
            <person name="Tettelin H."/>
            <person name="Glass J.I."/>
            <person name="Rusch D."/>
            <person name="Podicherti R."/>
            <person name="Tsui H.-C.T."/>
            <person name="Winkler M.E."/>
        </authorList>
    </citation>
    <scope>NUCLEOTIDE SEQUENCE</scope>
</reference>
<sequence>MRCALIGLVVASVGWPGSRAIAADCYSWRPEPPVQHFALVIDASG</sequence>
<dbReference type="AlphaFoldDB" id="A0A383BMB2"/>
<proteinExistence type="predicted"/>